<feature type="compositionally biased region" description="Basic and acidic residues" evidence="1">
    <location>
        <begin position="1"/>
        <end position="13"/>
    </location>
</feature>
<reference evidence="2 3" key="1">
    <citation type="submission" date="2016-10" db="EMBL/GenBank/DDBJ databases">
        <authorList>
            <person name="de Groot N.N."/>
        </authorList>
    </citation>
    <scope>NUCLEOTIDE SEQUENCE [LARGE SCALE GENOMIC DNA]</scope>
    <source>
        <strain evidence="2 3">DSM 44215</strain>
    </source>
</reference>
<accession>A0A1H2IX25</accession>
<dbReference type="OrthoDB" id="4377479at2"/>
<sequence length="95" mass="10443">MTDQDKAAEHDDIVDAEIVHTGPVPGTLPDPDYSDSGVPSFDFVRDKIENRITTAIGSQELAEASAEGQNVDEMIRKRDEAAKKRLEEIRKSMGS</sequence>
<dbReference type="STRING" id="158898.SAMN04488548_1341528"/>
<dbReference type="AlphaFoldDB" id="A0A1H2IX25"/>
<evidence type="ECO:0008006" key="4">
    <source>
        <dbReference type="Google" id="ProtNLM"/>
    </source>
</evidence>
<evidence type="ECO:0000256" key="1">
    <source>
        <dbReference type="SAM" id="MobiDB-lite"/>
    </source>
</evidence>
<gene>
    <name evidence="2" type="ORF">SAMN04488548_1341528</name>
</gene>
<proteinExistence type="predicted"/>
<dbReference type="RefSeq" id="WP_074849930.1">
    <property type="nucleotide sequence ID" value="NZ_FNLM01000034.1"/>
</dbReference>
<organism evidence="2 3">
    <name type="scientific">Gordonia westfalica</name>
    <dbReference type="NCBI Taxonomy" id="158898"/>
    <lineage>
        <taxon>Bacteria</taxon>
        <taxon>Bacillati</taxon>
        <taxon>Actinomycetota</taxon>
        <taxon>Actinomycetes</taxon>
        <taxon>Mycobacteriales</taxon>
        <taxon>Gordoniaceae</taxon>
        <taxon>Gordonia</taxon>
    </lineage>
</organism>
<name>A0A1H2IX25_9ACTN</name>
<dbReference type="EMBL" id="FNLM01000034">
    <property type="protein sequence ID" value="SDU48713.1"/>
    <property type="molecule type" value="Genomic_DNA"/>
</dbReference>
<feature type="region of interest" description="Disordered" evidence="1">
    <location>
        <begin position="1"/>
        <end position="37"/>
    </location>
</feature>
<dbReference type="Proteomes" id="UP000183180">
    <property type="component" value="Unassembled WGS sequence"/>
</dbReference>
<evidence type="ECO:0000313" key="3">
    <source>
        <dbReference type="Proteomes" id="UP000183180"/>
    </source>
</evidence>
<evidence type="ECO:0000313" key="2">
    <source>
        <dbReference type="EMBL" id="SDU48713.1"/>
    </source>
</evidence>
<protein>
    <recommendedName>
        <fullName evidence="4">PspA domain-containing protein</fullName>
    </recommendedName>
</protein>